<dbReference type="PANTHER" id="PTHR46082:SF6">
    <property type="entry name" value="AAA+ ATPASE DOMAIN-CONTAINING PROTEIN-RELATED"/>
    <property type="match status" value="1"/>
</dbReference>
<evidence type="ECO:0000313" key="1">
    <source>
        <dbReference type="EMBL" id="GLY87448.1"/>
    </source>
</evidence>
<dbReference type="Pfam" id="PF13374">
    <property type="entry name" value="TPR_10"/>
    <property type="match status" value="2"/>
</dbReference>
<dbReference type="Pfam" id="PF13424">
    <property type="entry name" value="TPR_12"/>
    <property type="match status" value="1"/>
</dbReference>
<dbReference type="EMBL" id="BSTK01000008">
    <property type="protein sequence ID" value="GLY87448.1"/>
    <property type="molecule type" value="Genomic_DNA"/>
</dbReference>
<dbReference type="RefSeq" id="WP_285576513.1">
    <property type="nucleotide sequence ID" value="NZ_BSTK01000008.1"/>
</dbReference>
<keyword evidence="2" id="KW-1185">Reference proteome</keyword>
<dbReference type="AlphaFoldDB" id="A0A9W6S5D9"/>
<proteinExistence type="predicted"/>
<dbReference type="InterPro" id="IPR011990">
    <property type="entry name" value="TPR-like_helical_dom_sf"/>
</dbReference>
<dbReference type="Gene3D" id="1.25.40.10">
    <property type="entry name" value="Tetratricopeptide repeat domain"/>
    <property type="match status" value="3"/>
</dbReference>
<reference evidence="1" key="1">
    <citation type="submission" date="2023-03" db="EMBL/GenBank/DDBJ databases">
        <title>Actinoallomurus iriomotensis NBRC 103684.</title>
        <authorList>
            <person name="Ichikawa N."/>
            <person name="Sato H."/>
            <person name="Tonouchi N."/>
        </authorList>
    </citation>
    <scope>NUCLEOTIDE SEQUENCE</scope>
    <source>
        <strain evidence="1">NBRC 103684</strain>
    </source>
</reference>
<sequence>MRDDRADLGGLRWRWLPGDGLLAPSERQAAKLERRARATVQARAGLLGADHVETLGARFDVVRYVRARHRYEEAESQGRELLADCRRVLGPDHSYTARAHDEVAKALTARGRDAEAESELRAAVAAAHPGGGHLRLLLGLTLCHQGKFDEAISLCRDVIDDQRQAAGNESALLGMSFVANCCNMAGRHREAEQEARAMLRALPRPRRERRNQAWAAHAHQHLAVALSGLGQHAAAKAEIGSALTAARSSQGSAAQLAVSHMSAARILISLHDYDAAGRHARDAVRKAARHHGPAHVATCHCRVVLADVLHGRNRGSEAEAELRPVIAALPPENRVALLARTRLAAVLRGQERHVEAEAEARAAAAGLGLLFGSDHPVALSAQAELAEVLTALGRDDAHAERLNVLKARERVLGTDHPDTETSRRRLNEAE</sequence>
<dbReference type="Proteomes" id="UP001165074">
    <property type="component" value="Unassembled WGS sequence"/>
</dbReference>
<dbReference type="InterPro" id="IPR053137">
    <property type="entry name" value="NLR-like"/>
</dbReference>
<organism evidence="1 2">
    <name type="scientific">Actinoallomurus iriomotensis</name>
    <dbReference type="NCBI Taxonomy" id="478107"/>
    <lineage>
        <taxon>Bacteria</taxon>
        <taxon>Bacillati</taxon>
        <taxon>Actinomycetota</taxon>
        <taxon>Actinomycetes</taxon>
        <taxon>Streptosporangiales</taxon>
        <taxon>Thermomonosporaceae</taxon>
        <taxon>Actinoallomurus</taxon>
    </lineage>
</organism>
<dbReference type="PANTHER" id="PTHR46082">
    <property type="entry name" value="ATP/GTP-BINDING PROTEIN-RELATED"/>
    <property type="match status" value="1"/>
</dbReference>
<protein>
    <recommendedName>
        <fullName evidence="3">Tetratricopeptide repeat protein</fullName>
    </recommendedName>
</protein>
<comment type="caution">
    <text evidence="1">The sequence shown here is derived from an EMBL/GenBank/DDBJ whole genome shotgun (WGS) entry which is preliminary data.</text>
</comment>
<dbReference type="SUPFAM" id="SSF48452">
    <property type="entry name" value="TPR-like"/>
    <property type="match status" value="3"/>
</dbReference>
<gene>
    <name evidence="1" type="ORF">Airi02_053770</name>
</gene>
<accession>A0A9W6S5D9</accession>
<evidence type="ECO:0008006" key="3">
    <source>
        <dbReference type="Google" id="ProtNLM"/>
    </source>
</evidence>
<name>A0A9W6S5D9_9ACTN</name>
<evidence type="ECO:0000313" key="2">
    <source>
        <dbReference type="Proteomes" id="UP001165074"/>
    </source>
</evidence>